<proteinExistence type="predicted"/>
<dbReference type="EMBL" id="HBGS01051120">
    <property type="protein sequence ID" value="CAD9467602.1"/>
    <property type="molecule type" value="Transcribed_RNA"/>
</dbReference>
<name>A0A7S2DY61_9STRA</name>
<sequence length="329" mass="36649">MLGGQFWMTRGAWVACIVAISKKKPRNIPLSDHLYRENDEDNFDEDGDYVTVLWMCLNGDTVGGRTVTSKLDSENENLRRLPEIQVSGNKYVLRAGQLDFQLYVISRSSIGLYGGSFIFEGTSWMYVMEDDDSVPLDKQGKAIGEFVRLVHDMRQTMRDGLSRRSSVNIRGLEIPRVPREAWEKLVALLPNELKAGKKRKRKDVHVSCGNIGEVGGIAIRRSIVESETSVLDFVGNTQLAGLFTIIGTSCNWNLLNIKKSKIQASASDSIRLLKDPEDDTESKARVTLECRQEIGPSFLGVSIHISMTARTIVLPANESARTVKGILSL</sequence>
<gene>
    <name evidence="1" type="ORF">DSPE1174_LOCUS26483</name>
</gene>
<organism evidence="1">
    <name type="scientific">Octactis speculum</name>
    <dbReference type="NCBI Taxonomy" id="3111310"/>
    <lineage>
        <taxon>Eukaryota</taxon>
        <taxon>Sar</taxon>
        <taxon>Stramenopiles</taxon>
        <taxon>Ochrophyta</taxon>
        <taxon>Dictyochophyceae</taxon>
        <taxon>Dictyochales</taxon>
        <taxon>Dictyochaceae</taxon>
        <taxon>Octactis</taxon>
    </lineage>
</organism>
<reference evidence="1" key="1">
    <citation type="submission" date="2021-01" db="EMBL/GenBank/DDBJ databases">
        <authorList>
            <person name="Corre E."/>
            <person name="Pelletier E."/>
            <person name="Niang G."/>
            <person name="Scheremetjew M."/>
            <person name="Finn R."/>
            <person name="Kale V."/>
            <person name="Holt S."/>
            <person name="Cochrane G."/>
            <person name="Meng A."/>
            <person name="Brown T."/>
            <person name="Cohen L."/>
        </authorList>
    </citation>
    <scope>NUCLEOTIDE SEQUENCE</scope>
    <source>
        <strain evidence="1">CCMP1381</strain>
    </source>
</reference>
<protein>
    <submittedName>
        <fullName evidence="1">Uncharacterized protein</fullName>
    </submittedName>
</protein>
<accession>A0A7S2DY61</accession>
<dbReference type="AlphaFoldDB" id="A0A7S2DY61"/>
<evidence type="ECO:0000313" key="1">
    <source>
        <dbReference type="EMBL" id="CAD9467602.1"/>
    </source>
</evidence>